<evidence type="ECO:0000313" key="2">
    <source>
        <dbReference type="Proteomes" id="UP000675881"/>
    </source>
</evidence>
<dbReference type="EC" id="5.1.3.3" evidence="1"/>
<protein>
    <submittedName>
        <fullName evidence="1">GalM</fullName>
        <ecNumber evidence="1">5.1.3.3</ecNumber>
    </submittedName>
</protein>
<dbReference type="GO" id="GO:0006006">
    <property type="term" value="P:glucose metabolic process"/>
    <property type="evidence" value="ECO:0007669"/>
    <property type="project" value="TreeGrafter"/>
</dbReference>
<dbReference type="Proteomes" id="UP000675881">
    <property type="component" value="Chromosome 8"/>
</dbReference>
<dbReference type="GO" id="GO:0004034">
    <property type="term" value="F:aldose 1-epimerase activity"/>
    <property type="evidence" value="ECO:0007669"/>
    <property type="project" value="UniProtKB-EC"/>
</dbReference>
<keyword evidence="1" id="KW-0413">Isomerase</keyword>
<dbReference type="GO" id="GO:0030246">
    <property type="term" value="F:carbohydrate binding"/>
    <property type="evidence" value="ECO:0007669"/>
    <property type="project" value="InterPro"/>
</dbReference>
<dbReference type="UniPathway" id="UPA00214"/>
<dbReference type="EMBL" id="HG994587">
    <property type="protein sequence ID" value="CAF3021561.1"/>
    <property type="molecule type" value="Genomic_DNA"/>
</dbReference>
<dbReference type="InterPro" id="IPR014718">
    <property type="entry name" value="GH-type_carb-bd"/>
</dbReference>
<dbReference type="PANTHER" id="PTHR10091:SF0">
    <property type="entry name" value="GALACTOSE MUTAROTASE"/>
    <property type="match status" value="1"/>
</dbReference>
<dbReference type="Gene3D" id="2.70.98.10">
    <property type="match status" value="2"/>
</dbReference>
<proteinExistence type="predicted"/>
<organism evidence="1 2">
    <name type="scientific">Lepeophtheirus salmonis</name>
    <name type="common">Salmon louse</name>
    <name type="synonym">Caligus salmonis</name>
    <dbReference type="NCBI Taxonomy" id="72036"/>
    <lineage>
        <taxon>Eukaryota</taxon>
        <taxon>Metazoa</taxon>
        <taxon>Ecdysozoa</taxon>
        <taxon>Arthropoda</taxon>
        <taxon>Crustacea</taxon>
        <taxon>Multicrustacea</taxon>
        <taxon>Hexanauplia</taxon>
        <taxon>Copepoda</taxon>
        <taxon>Siphonostomatoida</taxon>
        <taxon>Caligidae</taxon>
        <taxon>Lepeophtheirus</taxon>
    </lineage>
</organism>
<keyword evidence="2" id="KW-1185">Reference proteome</keyword>
<dbReference type="AlphaFoldDB" id="A0A7R8D6Z8"/>
<dbReference type="OrthoDB" id="274691at2759"/>
<gene>
    <name evidence="1" type="ORF">LSAA_13590</name>
</gene>
<evidence type="ECO:0000313" key="1">
    <source>
        <dbReference type="EMBL" id="CAF3021561.1"/>
    </source>
</evidence>
<name>A0A7R8D6Z8_LEPSM</name>
<dbReference type="InterPro" id="IPR011013">
    <property type="entry name" value="Gal_mutarotase_sf_dom"/>
</dbReference>
<dbReference type="SUPFAM" id="SSF74650">
    <property type="entry name" value="Galactose mutarotase-like"/>
    <property type="match status" value="1"/>
</dbReference>
<sequence length="386" mass="43624">MSGLEIHLPYQEKPYATAVTVVLYIHITFALLKEDNITSSSCRHSSFELFFYRSISLLGVIMSIFTFLGIFGVLLCISIGNEASSNFQRLVKREEESVGVKITQLESWELPDEYVDNANKKEIKRFSLEMDKITLEVMSLDLVITSLKLPDDNASMSDVVLGFDDVEGYMKNPAFSGVFISLSPDDMDHKSKPLRNWVSTHMKDKLVFSLIKDEEVMPSFMDISLKQYFNLAGHASGISGLNEQIIQVNAAEVSETPEGNSFVDIDGNDLDLRIPQNIGFLISNENITLGRRFVIDRSLAIYDRFVTRISHGISRRFVEVYSNQPSFYFDVFNKTTSFGKGSEEYEAKSGVEISTGTLFDEKELSIVIPGDVYKHIVVYRFGVDEF</sequence>
<reference evidence="1" key="1">
    <citation type="submission" date="2021-02" db="EMBL/GenBank/DDBJ databases">
        <authorList>
            <person name="Bekaert M."/>
        </authorList>
    </citation>
    <scope>NUCLEOTIDE SEQUENCE</scope>
    <source>
        <strain evidence="1">IoA-00</strain>
    </source>
</reference>
<dbReference type="PANTHER" id="PTHR10091">
    <property type="entry name" value="ALDOSE-1-EPIMERASE"/>
    <property type="match status" value="1"/>
</dbReference>
<dbReference type="GO" id="GO:0033499">
    <property type="term" value="P:galactose catabolic process via UDP-galactose, Leloir pathway"/>
    <property type="evidence" value="ECO:0007669"/>
    <property type="project" value="TreeGrafter"/>
</dbReference>
<accession>A0A7R8D6Z8</accession>